<reference evidence="2 3" key="1">
    <citation type="submission" date="2019-02" db="EMBL/GenBank/DDBJ databases">
        <title>Deep-cultivation of Planctomycetes and their phenomic and genomic characterization uncovers novel biology.</title>
        <authorList>
            <person name="Wiegand S."/>
            <person name="Jogler M."/>
            <person name="Boedeker C."/>
            <person name="Pinto D."/>
            <person name="Vollmers J."/>
            <person name="Rivas-Marin E."/>
            <person name="Kohn T."/>
            <person name="Peeters S.H."/>
            <person name="Heuer A."/>
            <person name="Rast P."/>
            <person name="Oberbeckmann S."/>
            <person name="Bunk B."/>
            <person name="Jeske O."/>
            <person name="Meyerdierks A."/>
            <person name="Storesund J.E."/>
            <person name="Kallscheuer N."/>
            <person name="Luecker S."/>
            <person name="Lage O.M."/>
            <person name="Pohl T."/>
            <person name="Merkel B.J."/>
            <person name="Hornburger P."/>
            <person name="Mueller R.-W."/>
            <person name="Bruemmer F."/>
            <person name="Labrenz M."/>
            <person name="Spormann A.M."/>
            <person name="Op Den Camp H."/>
            <person name="Overmann J."/>
            <person name="Amann R."/>
            <person name="Jetten M.S.M."/>
            <person name="Mascher T."/>
            <person name="Medema M.H."/>
            <person name="Devos D.P."/>
            <person name="Kaster A.-K."/>
            <person name="Ovreas L."/>
            <person name="Rohde M."/>
            <person name="Galperin M.Y."/>
            <person name="Jogler C."/>
        </authorList>
    </citation>
    <scope>NUCLEOTIDE SEQUENCE [LARGE SCALE GENOMIC DNA]</scope>
    <source>
        <strain evidence="2 3">Pla123a</strain>
    </source>
</reference>
<dbReference type="Gene3D" id="3.20.20.80">
    <property type="entry name" value="Glycosidases"/>
    <property type="match status" value="1"/>
</dbReference>
<comment type="caution">
    <text evidence="2">The sequence shown here is derived from an EMBL/GenBank/DDBJ whole genome shotgun (WGS) entry which is preliminary data.</text>
</comment>
<evidence type="ECO:0000313" key="3">
    <source>
        <dbReference type="Proteomes" id="UP000318478"/>
    </source>
</evidence>
<dbReference type="EMBL" id="SJPO01000002">
    <property type="protein sequence ID" value="TWT78362.1"/>
    <property type="molecule type" value="Genomic_DNA"/>
</dbReference>
<feature type="region of interest" description="Disordered" evidence="1">
    <location>
        <begin position="1127"/>
        <end position="1177"/>
    </location>
</feature>
<feature type="compositionally biased region" description="Polar residues" evidence="1">
    <location>
        <begin position="539"/>
        <end position="553"/>
    </location>
</feature>
<dbReference type="Proteomes" id="UP000318478">
    <property type="component" value="Unassembled WGS sequence"/>
</dbReference>
<feature type="region of interest" description="Disordered" evidence="1">
    <location>
        <begin position="538"/>
        <end position="573"/>
    </location>
</feature>
<keyword evidence="3" id="KW-1185">Reference proteome</keyword>
<gene>
    <name evidence="2" type="ORF">Pla123a_11530</name>
</gene>
<evidence type="ECO:0000313" key="2">
    <source>
        <dbReference type="EMBL" id="TWT78362.1"/>
    </source>
</evidence>
<accession>A0A5C5YTM3</accession>
<dbReference type="AlphaFoldDB" id="A0A5C5YTM3"/>
<feature type="compositionally biased region" description="Basic and acidic residues" evidence="1">
    <location>
        <begin position="556"/>
        <end position="565"/>
    </location>
</feature>
<proteinExistence type="predicted"/>
<protein>
    <submittedName>
        <fullName evidence="2">Uncharacterized protein</fullName>
    </submittedName>
</protein>
<sequence length="1177" mass="127938">MLLASLTFNTPSSNAGDGTWSLQARAGEAVAVGPAYLYYNLNPYAAFAGYTQGDPLYVKVDYFDEGTGTLRVQYDSTRENFDPTDFHTRSTRIDTQEFVSSHHYLDSTQFANGTNGSDFRVVAFGTPVLSVEISDTPFPDSGLEWAWSPPWERPYSGPSRPVDAATLEGKVLAGYQGWFNTPNDPADEGYVHWGGPGDWSVEQWPDPNDYDASELFPVPGVQTARGEQAYLFSSANASVVDRHFQWMREHDIDGAFVQRFRDSFMRRIFGGDYAGEPQWPVVNARDAAHKAGRTWAIEYDIQNGGSTSQRDQVIQEVKDDWEYLTDVNGLDMLNDSHYQREDGKPVVAIFGLYVGPTNGYSTAQQQDLIDYFQSRGVYVIGAGRHTESSLQVGNAGLHDAYIPWQGYWKGGDSYAPDEGILSGVTTHVPHVFPGFSWTHLQNSSAATSRDREDGDFYWRMLNDAVNETDAPWLFIGMFDEYDEGTNLIPATDDPPVPDTDSQGNPLTYQVSDPRPNDWWMALTGAAKQALQGKAAIGNATPTEHALQNRSNTGGEARWEPQRPDRLANVQTPESTAEIVDVPVRGTVSPAIRSNDSFLYFGVDDSFLIDEVDGRDITIEVEYLDLVTGQFSLEYDGVGSPHTAAADAVMTGSGNWRTHRFELIDARFANRQEGDADFRVTALDGNLLIRRISVLKENALTVDASLGSVNSERGLRQIELAGDGQTAATSSGGRSARAVSGTPESLYMYFNVDPTYANDVHAGLNAVVEVVYQDVGGSQLNLQYDSTSSTYKNATPVAIDDSGEWRTARFYLDDAFFGDRQNGDADFRLTGANVPIDRVRVLQSFGDMIEPELTAGSPMVNTPGSSIAVSWTMTDDWRTGLSDQWTPQEDNWVRIEVSGDQGVTWQDLGTEFEAANGAAGDYDVAGNYVWSHTAELATGHLPSGVYRLRLTPTDGRGNQGESLETGSLVIFAPPELPGDYNVNGVVDAADYTIWRDSIDASVAPFTSADGSGNGLVDNADQTVWSANYGNASPQPVAAALPLLDLADDSDATCSPRWFAIEELMNEEAPPAESGSTEGLAVLLVDAALADQTGGREDDVRFSDRPAEAAIDEPSLLLHYGYRTPSLDQSTAEVAAGDTEDVASDPGAPAQNSSLSDSALGSGLGRGVRVQSASQANAR</sequence>
<organism evidence="2 3">
    <name type="scientific">Posidoniimonas polymericola</name>
    <dbReference type="NCBI Taxonomy" id="2528002"/>
    <lineage>
        <taxon>Bacteria</taxon>
        <taxon>Pseudomonadati</taxon>
        <taxon>Planctomycetota</taxon>
        <taxon>Planctomycetia</taxon>
        <taxon>Pirellulales</taxon>
        <taxon>Lacipirellulaceae</taxon>
        <taxon>Posidoniimonas</taxon>
    </lineage>
</organism>
<evidence type="ECO:0000256" key="1">
    <source>
        <dbReference type="SAM" id="MobiDB-lite"/>
    </source>
</evidence>
<name>A0A5C5YTM3_9BACT</name>